<sequence>MNDSYPRDISYNQTENALFGSGGQLICLLNHVISTIYLFLTKHLLIGKYFLGRVWFYMDNLFIYRNMM</sequence>
<evidence type="ECO:0000313" key="1">
    <source>
        <dbReference type="EMBL" id="MBF1712361.1"/>
    </source>
</evidence>
<protein>
    <submittedName>
        <fullName evidence="1">Uncharacterized protein</fullName>
    </submittedName>
</protein>
<reference evidence="1" key="1">
    <citation type="submission" date="2020-04" db="EMBL/GenBank/DDBJ databases">
        <title>Deep metagenomics examines the oral microbiome during advanced dental caries in children, revealing novel taxa and co-occurrences with host molecules.</title>
        <authorList>
            <person name="Baker J.L."/>
            <person name="Morton J.T."/>
            <person name="Dinis M."/>
            <person name="Alvarez R."/>
            <person name="Tran N.C."/>
            <person name="Knight R."/>
            <person name="Edlund A."/>
        </authorList>
    </citation>
    <scope>NUCLEOTIDE SEQUENCE</scope>
    <source>
        <strain evidence="1">JCVI_23_bin.22</strain>
    </source>
</reference>
<dbReference type="RefSeq" id="WP_125396100.1">
    <property type="nucleotide sequence ID" value="NZ_RJOL01000004.1"/>
</dbReference>
<dbReference type="EMBL" id="JABZYP010000003">
    <property type="protein sequence ID" value="MBF1712361.1"/>
    <property type="molecule type" value="Genomic_DNA"/>
</dbReference>
<proteinExistence type="predicted"/>
<name>A0A930RAF0_STRIT</name>
<dbReference type="Proteomes" id="UP000721045">
    <property type="component" value="Unassembled WGS sequence"/>
</dbReference>
<organism evidence="1 2">
    <name type="scientific">Streptococcus intermedius</name>
    <dbReference type="NCBI Taxonomy" id="1338"/>
    <lineage>
        <taxon>Bacteria</taxon>
        <taxon>Bacillati</taxon>
        <taxon>Bacillota</taxon>
        <taxon>Bacilli</taxon>
        <taxon>Lactobacillales</taxon>
        <taxon>Streptococcaceae</taxon>
        <taxon>Streptococcus</taxon>
        <taxon>Streptococcus anginosus group</taxon>
    </lineage>
</organism>
<comment type="caution">
    <text evidence="1">The sequence shown here is derived from an EMBL/GenBank/DDBJ whole genome shotgun (WGS) entry which is preliminary data.</text>
</comment>
<accession>A0A930RAF0</accession>
<gene>
    <name evidence="1" type="ORF">HXO88_01275</name>
</gene>
<evidence type="ECO:0000313" key="2">
    <source>
        <dbReference type="Proteomes" id="UP000721045"/>
    </source>
</evidence>
<dbReference type="AlphaFoldDB" id="A0A930RAF0"/>